<dbReference type="Gramene" id="mRNA:HanXRQr2_Chr09g0402501">
    <property type="protein sequence ID" value="mRNA:HanXRQr2_Chr09g0402501"/>
    <property type="gene ID" value="HanXRQr2_Chr09g0402501"/>
</dbReference>
<dbReference type="InterPro" id="IPR044603">
    <property type="entry name" value="SAG101-like"/>
</dbReference>
<sequence>MHHQSPRKLDANVNKFLRTFQNESIKVPSHSIISNINIKTPNKSTTKMSKIMFNNEIELGKFLGSIDVIPDAYQAISETTLAYELHTTRSGNTVLAFSSCPPDYTTRFLTGEFDLVSSENLQVVDFIPTKVNSSFSINKAAVELFQQLGDDLKELEHKYINSSLIITGSGLGGYLAILSALRLHHAIDVEESNGSKKTKRPICITFGSPLIGDKAFKSAIDERPQWKFSFLNVVARKDPVATFFSSNTLYKPFGTFLFCTESGGHTAFEDQHSILPVLDAMKFSNEDSSQVYDYTNVLSSIRRKVLYRGSSELDEFNLNSLRAEIKLQLKEVDVLSDITNDDIGKMENQAKLNKRKKNPYEPTKKLNEMKISLTYMEWYMTGQKRKGCGYYDGYKNPKTREEIVGQQEILKHQGRLNQYWKDIVVEKDRMPQKEGAKLRKRWLLGGNNYRKIVEPLDIAEYYKKGNIKYIENRSNHYKLLEKWLDEDKDSNSSEVTRNKAASLTEDSCFWAHVEEALILLRNMVNGGSINADKELEEFEVYVMHEIENYTVSPDIFLKGSSLMTWWNEYKAYKGTAYASEFARYMNNASYDSYK</sequence>
<dbReference type="EC" id="3.1.1.1" evidence="9"/>
<dbReference type="GO" id="GO:0016298">
    <property type="term" value="F:lipase activity"/>
    <property type="evidence" value="ECO:0000318"/>
    <property type="project" value="GO_Central"/>
</dbReference>
<keyword evidence="3" id="KW-0963">Cytoplasm</keyword>
<dbReference type="SUPFAM" id="SSF53474">
    <property type="entry name" value="alpha/beta-Hydrolases"/>
    <property type="match status" value="1"/>
</dbReference>
<keyword evidence="6" id="KW-0539">Nucleus</keyword>
<keyword evidence="10" id="KW-1185">Reference proteome</keyword>
<dbReference type="Pfam" id="PF18117">
    <property type="entry name" value="EDS1_EP"/>
    <property type="match status" value="1"/>
</dbReference>
<dbReference type="InterPro" id="IPR002921">
    <property type="entry name" value="Fungal_lipase-type"/>
</dbReference>
<dbReference type="EMBL" id="MNCJ02000324">
    <property type="protein sequence ID" value="KAF5792124.1"/>
    <property type="molecule type" value="Genomic_DNA"/>
</dbReference>
<comment type="caution">
    <text evidence="9">The sequence shown here is derived from an EMBL/GenBank/DDBJ whole genome shotgun (WGS) entry which is preliminary data.</text>
</comment>
<dbReference type="PANTHER" id="PTHR46898:SF3">
    <property type="entry name" value="FUNGAL LIPASE-LIKE DOMAIN-CONTAINING PROTEIN"/>
    <property type="match status" value="1"/>
</dbReference>
<evidence type="ECO:0000256" key="3">
    <source>
        <dbReference type="ARBA" id="ARBA00022490"/>
    </source>
</evidence>
<keyword evidence="4 9" id="KW-0378">Hydrolase</keyword>
<gene>
    <name evidence="9" type="ORF">HanXRQr2_Chr09g0402501</name>
</gene>
<dbReference type="Gene3D" id="3.40.50.1820">
    <property type="entry name" value="alpha/beta hydrolase"/>
    <property type="match status" value="1"/>
</dbReference>
<reference evidence="9" key="1">
    <citation type="journal article" date="2017" name="Nature">
        <title>The sunflower genome provides insights into oil metabolism, flowering and Asterid evolution.</title>
        <authorList>
            <person name="Badouin H."/>
            <person name="Gouzy J."/>
            <person name="Grassa C.J."/>
            <person name="Murat F."/>
            <person name="Staton S.E."/>
            <person name="Cottret L."/>
            <person name="Lelandais-Briere C."/>
            <person name="Owens G.L."/>
            <person name="Carrere S."/>
            <person name="Mayjonade B."/>
            <person name="Legrand L."/>
            <person name="Gill N."/>
            <person name="Kane N.C."/>
            <person name="Bowers J.E."/>
            <person name="Hubner S."/>
            <person name="Bellec A."/>
            <person name="Berard A."/>
            <person name="Berges H."/>
            <person name="Blanchet N."/>
            <person name="Boniface M.C."/>
            <person name="Brunel D."/>
            <person name="Catrice O."/>
            <person name="Chaidir N."/>
            <person name="Claudel C."/>
            <person name="Donnadieu C."/>
            <person name="Faraut T."/>
            <person name="Fievet G."/>
            <person name="Helmstetter N."/>
            <person name="King M."/>
            <person name="Knapp S.J."/>
            <person name="Lai Z."/>
            <person name="Le Paslier M.C."/>
            <person name="Lippi Y."/>
            <person name="Lorenzon L."/>
            <person name="Mandel J.R."/>
            <person name="Marage G."/>
            <person name="Marchand G."/>
            <person name="Marquand E."/>
            <person name="Bret-Mestries E."/>
            <person name="Morien E."/>
            <person name="Nambeesan S."/>
            <person name="Nguyen T."/>
            <person name="Pegot-Espagnet P."/>
            <person name="Pouilly N."/>
            <person name="Raftis F."/>
            <person name="Sallet E."/>
            <person name="Schiex T."/>
            <person name="Thomas J."/>
            <person name="Vandecasteele C."/>
            <person name="Vares D."/>
            <person name="Vear F."/>
            <person name="Vautrin S."/>
            <person name="Crespi M."/>
            <person name="Mangin B."/>
            <person name="Burke J.M."/>
            <person name="Salse J."/>
            <person name="Munos S."/>
            <person name="Vincourt P."/>
            <person name="Rieseberg L.H."/>
            <person name="Langlade N.B."/>
        </authorList>
    </citation>
    <scope>NUCLEOTIDE SEQUENCE</scope>
    <source>
        <tissue evidence="9">Leaves</tissue>
    </source>
</reference>
<dbReference type="GO" id="GO:0005737">
    <property type="term" value="C:cytoplasm"/>
    <property type="evidence" value="ECO:0007669"/>
    <property type="project" value="UniProtKB-SubCell"/>
</dbReference>
<feature type="domain" description="Fungal lipase-type" evidence="7">
    <location>
        <begin position="137"/>
        <end position="244"/>
    </location>
</feature>
<dbReference type="GO" id="GO:0006629">
    <property type="term" value="P:lipid metabolic process"/>
    <property type="evidence" value="ECO:0007669"/>
    <property type="project" value="InterPro"/>
</dbReference>
<dbReference type="PANTHER" id="PTHR46898">
    <property type="entry name" value="SENESCENCE-ASSOCIATED CARBOXYLESTERASE 101"/>
    <property type="match status" value="1"/>
</dbReference>
<keyword evidence="5" id="KW-0611">Plant defense</keyword>
<evidence type="ECO:0000256" key="2">
    <source>
        <dbReference type="ARBA" id="ARBA00004496"/>
    </source>
</evidence>
<evidence type="ECO:0000313" key="9">
    <source>
        <dbReference type="EMBL" id="KAF5792124.1"/>
    </source>
</evidence>
<dbReference type="GO" id="GO:0005634">
    <property type="term" value="C:nucleus"/>
    <property type="evidence" value="ECO:0007669"/>
    <property type="project" value="UniProtKB-SubCell"/>
</dbReference>
<reference evidence="9" key="2">
    <citation type="submission" date="2020-06" db="EMBL/GenBank/DDBJ databases">
        <title>Helianthus annuus Genome sequencing and assembly Release 2.</title>
        <authorList>
            <person name="Gouzy J."/>
            <person name="Langlade N."/>
            <person name="Munos S."/>
        </authorList>
    </citation>
    <scope>NUCLEOTIDE SEQUENCE</scope>
    <source>
        <tissue evidence="9">Leaves</tissue>
    </source>
</reference>
<dbReference type="InterPro" id="IPR029058">
    <property type="entry name" value="AB_hydrolase_fold"/>
</dbReference>
<feature type="domain" description="EDS1 EP" evidence="8">
    <location>
        <begin position="376"/>
        <end position="581"/>
    </location>
</feature>
<accession>A0A9K3N9P0</accession>
<evidence type="ECO:0000256" key="5">
    <source>
        <dbReference type="ARBA" id="ARBA00022821"/>
    </source>
</evidence>
<dbReference type="InterPro" id="IPR041266">
    <property type="entry name" value="EDS1_EP"/>
</dbReference>
<name>A0A9K3N9P0_HELAN</name>
<evidence type="ECO:0000313" key="10">
    <source>
        <dbReference type="Proteomes" id="UP000215914"/>
    </source>
</evidence>
<evidence type="ECO:0000259" key="8">
    <source>
        <dbReference type="Pfam" id="PF18117"/>
    </source>
</evidence>
<evidence type="ECO:0000256" key="1">
    <source>
        <dbReference type="ARBA" id="ARBA00004123"/>
    </source>
</evidence>
<dbReference type="Pfam" id="PF01764">
    <property type="entry name" value="Lipase_3"/>
    <property type="match status" value="1"/>
</dbReference>
<protein>
    <submittedName>
        <fullName evidence="9">Carboxylesterase</fullName>
        <ecNumber evidence="9">3.1.1.1</ecNumber>
    </submittedName>
</protein>
<evidence type="ECO:0000259" key="7">
    <source>
        <dbReference type="Pfam" id="PF01764"/>
    </source>
</evidence>
<proteinExistence type="predicted"/>
<dbReference type="GO" id="GO:0106435">
    <property type="term" value="F:carboxylesterase activity"/>
    <property type="evidence" value="ECO:0007669"/>
    <property type="project" value="UniProtKB-EC"/>
</dbReference>
<dbReference type="Proteomes" id="UP000215914">
    <property type="component" value="Unassembled WGS sequence"/>
</dbReference>
<dbReference type="GO" id="GO:0006952">
    <property type="term" value="P:defense response"/>
    <property type="evidence" value="ECO:0007669"/>
    <property type="project" value="UniProtKB-KW"/>
</dbReference>
<organism evidence="9 10">
    <name type="scientific">Helianthus annuus</name>
    <name type="common">Common sunflower</name>
    <dbReference type="NCBI Taxonomy" id="4232"/>
    <lineage>
        <taxon>Eukaryota</taxon>
        <taxon>Viridiplantae</taxon>
        <taxon>Streptophyta</taxon>
        <taxon>Embryophyta</taxon>
        <taxon>Tracheophyta</taxon>
        <taxon>Spermatophyta</taxon>
        <taxon>Magnoliopsida</taxon>
        <taxon>eudicotyledons</taxon>
        <taxon>Gunneridae</taxon>
        <taxon>Pentapetalae</taxon>
        <taxon>asterids</taxon>
        <taxon>campanulids</taxon>
        <taxon>Asterales</taxon>
        <taxon>Asteraceae</taxon>
        <taxon>Asteroideae</taxon>
        <taxon>Heliantheae alliance</taxon>
        <taxon>Heliantheae</taxon>
        <taxon>Helianthus</taxon>
    </lineage>
</organism>
<comment type="subcellular location">
    <subcellularLocation>
        <location evidence="2">Cytoplasm</location>
    </subcellularLocation>
    <subcellularLocation>
        <location evidence="1">Nucleus</location>
    </subcellularLocation>
</comment>
<evidence type="ECO:0000256" key="6">
    <source>
        <dbReference type="ARBA" id="ARBA00023242"/>
    </source>
</evidence>
<evidence type="ECO:0000256" key="4">
    <source>
        <dbReference type="ARBA" id="ARBA00022801"/>
    </source>
</evidence>
<dbReference type="AlphaFoldDB" id="A0A9K3N9P0"/>